<keyword evidence="10" id="KW-0031">Aminopeptidase</keyword>
<dbReference type="GO" id="GO:0006508">
    <property type="term" value="P:proteolysis"/>
    <property type="evidence" value="ECO:0007669"/>
    <property type="project" value="UniProtKB-KW"/>
</dbReference>
<dbReference type="InterPro" id="IPR050422">
    <property type="entry name" value="X-Pro_aminopeptidase_P"/>
</dbReference>
<evidence type="ECO:0000313" key="10">
    <source>
        <dbReference type="EMBL" id="SNZ09034.1"/>
    </source>
</evidence>
<dbReference type="FunFam" id="3.90.230.10:FF:000009">
    <property type="entry name" value="xaa-Pro aminopeptidase 2"/>
    <property type="match status" value="1"/>
</dbReference>
<dbReference type="InterPro" id="IPR001131">
    <property type="entry name" value="Peptidase_M24B_aminopep-P_CS"/>
</dbReference>
<dbReference type="Pfam" id="PF01321">
    <property type="entry name" value="Creatinase_N"/>
    <property type="match status" value="1"/>
</dbReference>
<reference evidence="10 11" key="1">
    <citation type="submission" date="2017-09" db="EMBL/GenBank/DDBJ databases">
        <authorList>
            <person name="Ehlers B."/>
            <person name="Leendertz F.H."/>
        </authorList>
    </citation>
    <scope>NUCLEOTIDE SEQUENCE [LARGE SCALE GENOMIC DNA]</scope>
    <source>
        <strain evidence="10 11">DSM 18289</strain>
    </source>
</reference>
<feature type="domain" description="Creatinase N-terminal" evidence="8">
    <location>
        <begin position="17"/>
        <end position="148"/>
    </location>
</feature>
<dbReference type="GO" id="GO:0070006">
    <property type="term" value="F:metalloaminopeptidase activity"/>
    <property type="evidence" value="ECO:0007669"/>
    <property type="project" value="InterPro"/>
</dbReference>
<evidence type="ECO:0000256" key="3">
    <source>
        <dbReference type="ARBA" id="ARBA00022723"/>
    </source>
</evidence>
<dbReference type="CDD" id="cd01085">
    <property type="entry name" value="APP"/>
    <property type="match status" value="1"/>
</dbReference>
<evidence type="ECO:0000259" key="8">
    <source>
        <dbReference type="Pfam" id="PF01321"/>
    </source>
</evidence>
<dbReference type="AlphaFoldDB" id="A0A285NHR7"/>
<evidence type="ECO:0000256" key="6">
    <source>
        <dbReference type="RuleBase" id="RU000590"/>
    </source>
</evidence>
<dbReference type="SUPFAM" id="SSF53092">
    <property type="entry name" value="Creatinase/prolidase N-terminal domain"/>
    <property type="match status" value="1"/>
</dbReference>
<dbReference type="PANTHER" id="PTHR43763:SF6">
    <property type="entry name" value="XAA-PRO AMINOPEPTIDASE 1"/>
    <property type="match status" value="1"/>
</dbReference>
<dbReference type="GO" id="GO:0046872">
    <property type="term" value="F:metal ion binding"/>
    <property type="evidence" value="ECO:0007669"/>
    <property type="project" value="UniProtKB-KW"/>
</dbReference>
<evidence type="ECO:0000256" key="4">
    <source>
        <dbReference type="ARBA" id="ARBA00022801"/>
    </source>
</evidence>
<dbReference type="GO" id="GO:0005737">
    <property type="term" value="C:cytoplasm"/>
    <property type="evidence" value="ECO:0007669"/>
    <property type="project" value="UniProtKB-ARBA"/>
</dbReference>
<dbReference type="PROSITE" id="PS00491">
    <property type="entry name" value="PROLINE_PEPTIDASE"/>
    <property type="match status" value="1"/>
</dbReference>
<evidence type="ECO:0000259" key="7">
    <source>
        <dbReference type="Pfam" id="PF00557"/>
    </source>
</evidence>
<dbReference type="SUPFAM" id="SSF55920">
    <property type="entry name" value="Creatinase/aminopeptidase"/>
    <property type="match status" value="1"/>
</dbReference>
<sequence>MFQIFSDQASPDQGRVRLPLLREELQEQGLTGFILPRADEYGGENLADYAERLAWLTGFTGSAGTVIVLRNKAAIFIDGRYTLQVRDQVDTDLLTPVSFPETTPAQWLKENIKEGDVIGFDPWLHTAKHAEQLEQNCIKAKAKLEPVSKNPVDSIWSDQPARPSAPIVPQPFELTGRNAEDKIQLIADKIADKADATFITQADSVAWLLNIRGADVPRAPLPLAFAIVTKSAKAYLICEEKKLPRETCKLLPNNLTVVAPKELEQFFTGNEADAKSWLIDLTLTPQAVVSMLELSNAVLVEGSDPCLRLKSAKTPEELAGMRSAHLRDGAAMVRFLSWLDNVAPTGTVDEIQAAKQLEQCRTETGCLKDISFDTISGAGPNGAIVHYRVTETTNRRLEENSLYLVDSGGQYPDGTTDITRTIAIGEPDAEMRACFTRVLKGMIAISLARFPQGTTGAQLDTLARHALWQVGLDYAHGTGHGVGSYLCVHEGPQNISKRGSVPLEEGNILSNEPGYYKEGTWGIRIENLVAVQKAEVPKGGELAVHEFETLTLCPIDRRLVDTNLLGIEELNWLNDYHERVFAELSNDLEEDERLWLAEATKPLHKS</sequence>
<keyword evidence="2" id="KW-0645">Protease</keyword>
<dbReference type="InterPro" id="IPR000994">
    <property type="entry name" value="Pept_M24"/>
</dbReference>
<dbReference type="OrthoDB" id="9806388at2"/>
<evidence type="ECO:0000256" key="1">
    <source>
        <dbReference type="ARBA" id="ARBA00008766"/>
    </source>
</evidence>
<evidence type="ECO:0000256" key="2">
    <source>
        <dbReference type="ARBA" id="ARBA00022670"/>
    </source>
</evidence>
<dbReference type="RefSeq" id="WP_097153017.1">
    <property type="nucleotide sequence ID" value="NZ_OBEL01000001.1"/>
</dbReference>
<feature type="domain" description="Peptidase M24" evidence="7">
    <location>
        <begin position="320"/>
        <end position="532"/>
    </location>
</feature>
<dbReference type="Gene3D" id="3.90.230.10">
    <property type="entry name" value="Creatinase/methionine aminopeptidase superfamily"/>
    <property type="match status" value="1"/>
</dbReference>
<proteinExistence type="inferred from homology"/>
<dbReference type="Pfam" id="PF16188">
    <property type="entry name" value="Peptidase_M24_C"/>
    <property type="match status" value="1"/>
</dbReference>
<evidence type="ECO:0000313" key="11">
    <source>
        <dbReference type="Proteomes" id="UP000219439"/>
    </source>
</evidence>
<protein>
    <submittedName>
        <fullName evidence="10">Xaa-Pro aminopeptidase</fullName>
    </submittedName>
</protein>
<dbReference type="EMBL" id="OBEL01000001">
    <property type="protein sequence ID" value="SNZ09034.1"/>
    <property type="molecule type" value="Genomic_DNA"/>
</dbReference>
<accession>A0A285NHR7</accession>
<evidence type="ECO:0000259" key="9">
    <source>
        <dbReference type="Pfam" id="PF16188"/>
    </source>
</evidence>
<feature type="domain" description="Peptidase M24 C-terminal" evidence="9">
    <location>
        <begin position="545"/>
        <end position="603"/>
    </location>
</feature>
<dbReference type="Gene3D" id="3.40.350.10">
    <property type="entry name" value="Creatinase/prolidase N-terminal domain"/>
    <property type="match status" value="2"/>
</dbReference>
<dbReference type="PANTHER" id="PTHR43763">
    <property type="entry name" value="XAA-PRO AMINOPEPTIDASE 1"/>
    <property type="match status" value="1"/>
</dbReference>
<gene>
    <name evidence="10" type="ORF">SAMN06265368_1910</name>
</gene>
<keyword evidence="11" id="KW-1185">Reference proteome</keyword>
<keyword evidence="4" id="KW-0378">Hydrolase</keyword>
<keyword evidence="3 6" id="KW-0479">Metal-binding</keyword>
<dbReference type="InterPro" id="IPR033740">
    <property type="entry name" value="Pept_M24B"/>
</dbReference>
<name>A0A285NHR7_9HYPH</name>
<dbReference type="Pfam" id="PF00557">
    <property type="entry name" value="Peptidase_M24"/>
    <property type="match status" value="1"/>
</dbReference>
<dbReference type="Pfam" id="PF16189">
    <property type="entry name" value="Creatinase_N_2"/>
    <property type="match status" value="1"/>
</dbReference>
<dbReference type="Proteomes" id="UP000219439">
    <property type="component" value="Unassembled WGS sequence"/>
</dbReference>
<dbReference type="InterPro" id="IPR036005">
    <property type="entry name" value="Creatinase/aminopeptidase-like"/>
</dbReference>
<dbReference type="InterPro" id="IPR029149">
    <property type="entry name" value="Creatin/AminoP/Spt16_N"/>
</dbReference>
<evidence type="ECO:0000256" key="5">
    <source>
        <dbReference type="ARBA" id="ARBA00023049"/>
    </source>
</evidence>
<organism evidence="10 11">
    <name type="scientific">Cohaesibacter gelatinilyticus</name>
    <dbReference type="NCBI Taxonomy" id="372072"/>
    <lineage>
        <taxon>Bacteria</taxon>
        <taxon>Pseudomonadati</taxon>
        <taxon>Pseudomonadota</taxon>
        <taxon>Alphaproteobacteria</taxon>
        <taxon>Hyphomicrobiales</taxon>
        <taxon>Cohaesibacteraceae</taxon>
    </lineage>
</organism>
<dbReference type="InterPro" id="IPR000587">
    <property type="entry name" value="Creatinase_N"/>
</dbReference>
<keyword evidence="5" id="KW-0482">Metalloprotease</keyword>
<comment type="similarity">
    <text evidence="1 6">Belongs to the peptidase M24B family.</text>
</comment>
<dbReference type="InterPro" id="IPR032416">
    <property type="entry name" value="Peptidase_M24_C"/>
</dbReference>